<proteinExistence type="predicted"/>
<dbReference type="Proteomes" id="UP001266305">
    <property type="component" value="Unassembled WGS sequence"/>
</dbReference>
<evidence type="ECO:0000313" key="2">
    <source>
        <dbReference type="Proteomes" id="UP001266305"/>
    </source>
</evidence>
<accession>A0ABQ9VQM2</accession>
<organism evidence="1 2">
    <name type="scientific">Saguinus oedipus</name>
    <name type="common">Cotton-top tamarin</name>
    <name type="synonym">Oedipomidas oedipus</name>
    <dbReference type="NCBI Taxonomy" id="9490"/>
    <lineage>
        <taxon>Eukaryota</taxon>
        <taxon>Metazoa</taxon>
        <taxon>Chordata</taxon>
        <taxon>Craniata</taxon>
        <taxon>Vertebrata</taxon>
        <taxon>Euteleostomi</taxon>
        <taxon>Mammalia</taxon>
        <taxon>Eutheria</taxon>
        <taxon>Euarchontoglires</taxon>
        <taxon>Primates</taxon>
        <taxon>Haplorrhini</taxon>
        <taxon>Platyrrhini</taxon>
        <taxon>Cebidae</taxon>
        <taxon>Callitrichinae</taxon>
        <taxon>Saguinus</taxon>
    </lineage>
</organism>
<dbReference type="EMBL" id="JASSZA010000005">
    <property type="protein sequence ID" value="KAK2111656.1"/>
    <property type="molecule type" value="Genomic_DNA"/>
</dbReference>
<name>A0ABQ9VQM2_SAGOE</name>
<reference evidence="1 2" key="1">
    <citation type="submission" date="2023-05" db="EMBL/GenBank/DDBJ databases">
        <title>B98-5 Cell Line De Novo Hybrid Assembly: An Optical Mapping Approach.</title>
        <authorList>
            <person name="Kananen K."/>
            <person name="Auerbach J.A."/>
            <person name="Kautto E."/>
            <person name="Blachly J.S."/>
        </authorList>
    </citation>
    <scope>NUCLEOTIDE SEQUENCE [LARGE SCALE GENOMIC DNA]</scope>
    <source>
        <strain evidence="1">B95-8</strain>
        <tissue evidence="1">Cell line</tissue>
    </source>
</reference>
<protein>
    <submittedName>
        <fullName evidence="1">Uncharacterized protein</fullName>
    </submittedName>
</protein>
<gene>
    <name evidence="1" type="ORF">P7K49_011402</name>
</gene>
<sequence length="66" mass="7655">MRRPDPKLLLPLQQLGLEIRLQPPAPEMRLGSTWLAALVRWERFCADPLPEGPFYRTPFAHASSWE</sequence>
<comment type="caution">
    <text evidence="1">The sequence shown here is derived from an EMBL/GenBank/DDBJ whole genome shotgun (WGS) entry which is preliminary data.</text>
</comment>
<keyword evidence="2" id="KW-1185">Reference proteome</keyword>
<evidence type="ECO:0000313" key="1">
    <source>
        <dbReference type="EMBL" id="KAK2111656.1"/>
    </source>
</evidence>